<evidence type="ECO:0000256" key="1">
    <source>
        <dbReference type="ARBA" id="ARBA00004651"/>
    </source>
</evidence>
<dbReference type="InterPro" id="IPR007227">
    <property type="entry name" value="Cell_shape_determining_MreD"/>
</dbReference>
<dbReference type="Pfam" id="PF04093">
    <property type="entry name" value="MreD"/>
    <property type="match status" value="1"/>
</dbReference>
<dbReference type="GO" id="GO:0008360">
    <property type="term" value="P:regulation of cell shape"/>
    <property type="evidence" value="ECO:0007669"/>
    <property type="project" value="UniProtKB-KW"/>
</dbReference>
<evidence type="ECO:0000256" key="4">
    <source>
        <dbReference type="ARBA" id="ARBA00022960"/>
    </source>
</evidence>
<dbReference type="EMBL" id="UOEZ01000029">
    <property type="protein sequence ID" value="VAW35527.1"/>
    <property type="molecule type" value="Genomic_DNA"/>
</dbReference>
<dbReference type="AlphaFoldDB" id="A0A3B0VBE7"/>
<organism evidence="8">
    <name type="scientific">hydrothermal vent metagenome</name>
    <dbReference type="NCBI Taxonomy" id="652676"/>
    <lineage>
        <taxon>unclassified sequences</taxon>
        <taxon>metagenomes</taxon>
        <taxon>ecological metagenomes</taxon>
    </lineage>
</organism>
<evidence type="ECO:0008006" key="9">
    <source>
        <dbReference type="Google" id="ProtNLM"/>
    </source>
</evidence>
<keyword evidence="5 7" id="KW-1133">Transmembrane helix</keyword>
<reference evidence="8" key="1">
    <citation type="submission" date="2018-06" db="EMBL/GenBank/DDBJ databases">
        <authorList>
            <person name="Zhirakovskaya E."/>
        </authorList>
    </citation>
    <scope>NUCLEOTIDE SEQUENCE</scope>
</reference>
<evidence type="ECO:0000256" key="5">
    <source>
        <dbReference type="ARBA" id="ARBA00022989"/>
    </source>
</evidence>
<keyword evidence="2" id="KW-1003">Cell membrane</keyword>
<dbReference type="GO" id="GO:0005886">
    <property type="term" value="C:plasma membrane"/>
    <property type="evidence" value="ECO:0007669"/>
    <property type="project" value="UniProtKB-SubCell"/>
</dbReference>
<keyword evidence="6 7" id="KW-0472">Membrane</keyword>
<feature type="transmembrane region" description="Helical" evidence="7">
    <location>
        <begin position="96"/>
        <end position="114"/>
    </location>
</feature>
<accession>A0A3B0VBE7</accession>
<comment type="subcellular location">
    <subcellularLocation>
        <location evidence="1">Cell membrane</location>
        <topology evidence="1">Multi-pass membrane protein</topology>
    </subcellularLocation>
</comment>
<dbReference type="NCBIfam" id="TIGR03426">
    <property type="entry name" value="shape_MreD"/>
    <property type="match status" value="1"/>
</dbReference>
<evidence type="ECO:0000256" key="7">
    <source>
        <dbReference type="SAM" id="Phobius"/>
    </source>
</evidence>
<evidence type="ECO:0000313" key="8">
    <source>
        <dbReference type="EMBL" id="VAW35527.1"/>
    </source>
</evidence>
<name>A0A3B0VBE7_9ZZZZ</name>
<evidence type="ECO:0000256" key="6">
    <source>
        <dbReference type="ARBA" id="ARBA00023136"/>
    </source>
</evidence>
<gene>
    <name evidence="8" type="ORF">MNBD_DELTA02-454</name>
</gene>
<keyword evidence="3 7" id="KW-0812">Transmembrane</keyword>
<sequence>MKNYIIFLPITIIYLSLKSTLASTLPLPELTVMITIFIAYEKSSLDAVILSFILGYIDDVFTGGIIGSSSFSLVLIYIIIHLLSQKVELSTITSRAGIAAALTLLKMITIWIIIRATGLEVPFSFQILLTAIVTGLFAPVIIAFFLWLKKLAGAGAQTEREGGL</sequence>
<proteinExistence type="predicted"/>
<protein>
    <recommendedName>
        <fullName evidence="9">Rod shape-determining protein MreD</fullName>
    </recommendedName>
</protein>
<feature type="transmembrane region" description="Helical" evidence="7">
    <location>
        <begin position="60"/>
        <end position="84"/>
    </location>
</feature>
<keyword evidence="4" id="KW-0133">Cell shape</keyword>
<evidence type="ECO:0000256" key="3">
    <source>
        <dbReference type="ARBA" id="ARBA00022692"/>
    </source>
</evidence>
<evidence type="ECO:0000256" key="2">
    <source>
        <dbReference type="ARBA" id="ARBA00022475"/>
    </source>
</evidence>
<feature type="transmembrane region" description="Helical" evidence="7">
    <location>
        <begin position="126"/>
        <end position="148"/>
    </location>
</feature>